<gene>
    <name evidence="7" type="ORF">AS189_09560</name>
</gene>
<dbReference type="REBASE" id="132063">
    <property type="entry name" value="M.Aal406ORF9560P"/>
</dbReference>
<dbReference type="InterPro" id="IPR002052">
    <property type="entry name" value="DNA_methylase_N6_adenine_CS"/>
</dbReference>
<sequence>MEKLRMTSPDLTDANIEKLAELFPGVFTEGLDADGNPKKSIDFDLLRQELSSQVVDGPQERYQLDWPGKRAAAFAANAPIAKTLRPVREESVDFNSTKNLFIEGDNLDALKLLQESYLGKVKLIYIDPPYNTGNDFVYNDDFAESNEEFLARSGQVNAIGAGLVANPDSNGRFHSDWLSMMYPRLKLARNLLVDDGIIAISIDDNEFANLRSLCDEVFGASAFLGALTWRRRPTPDSRNYSRISVDHEYVLLYGRSSASQFKGRGIDESKYKNPDNDPGGPWTSENLTGLASADRRPNLHYDLVNPATGLSYPPSPSRGWSKGKETMNRLIAESKILWPSSPAGRPREKKFLSELKSAVTGFSTWLPSDEIGYNYSATREVRDLLGGKLFDFPKPVSLVRTICEQVAGDADLVLDFFAGSGSTAHAVMSANAADGSARRFILVQLGEAVDSGSEAAKAGYETIVELARERVRRAGQAIVDEAGLTGASLDVGFRSLSVDTTNMSDVFRVPDETDQFALDLLEGSVKPGRSGEDLLFQVMLDWGLELTMLIAIEHIEGHEVFVVEDGALIACLEPTITPECIRSIAKREPLRAVFRDSGFASDDARINAEQIFREMSPSTDVKAI</sequence>
<dbReference type="EMBL" id="CP013200">
    <property type="protein sequence ID" value="ALO66698.1"/>
    <property type="molecule type" value="Genomic_DNA"/>
</dbReference>
<evidence type="ECO:0000256" key="3">
    <source>
        <dbReference type="ARBA" id="ARBA00022679"/>
    </source>
</evidence>
<evidence type="ECO:0000313" key="7">
    <source>
        <dbReference type="EMBL" id="ALO66698.1"/>
    </source>
</evidence>
<dbReference type="PIRSF" id="PIRSF015855">
    <property type="entry name" value="TypeIII_Mtase_mKpnI"/>
    <property type="match status" value="1"/>
</dbReference>
<dbReference type="PRINTS" id="PR00506">
    <property type="entry name" value="D21N6MTFRASE"/>
</dbReference>
<protein>
    <recommendedName>
        <fullName evidence="6">DNA methylase N-4/N-6 domain-containing protein</fullName>
    </recommendedName>
</protein>
<accession>A0A0S2LYQ8</accession>
<feature type="compositionally biased region" description="Basic and acidic residues" evidence="5">
    <location>
        <begin position="264"/>
        <end position="275"/>
    </location>
</feature>
<evidence type="ECO:0000256" key="1">
    <source>
        <dbReference type="ARBA" id="ARBA00006594"/>
    </source>
</evidence>
<keyword evidence="4" id="KW-0949">S-adenosyl-L-methionine</keyword>
<organism evidence="7 8">
    <name type="scientific">Arthrobacter alpinus</name>
    <dbReference type="NCBI Taxonomy" id="656366"/>
    <lineage>
        <taxon>Bacteria</taxon>
        <taxon>Bacillati</taxon>
        <taxon>Actinomycetota</taxon>
        <taxon>Actinomycetes</taxon>
        <taxon>Micrococcales</taxon>
        <taxon>Micrococcaceae</taxon>
        <taxon>Arthrobacter</taxon>
    </lineage>
</organism>
<dbReference type="Pfam" id="PF01555">
    <property type="entry name" value="N6_N4_Mtase"/>
    <property type="match status" value="1"/>
</dbReference>
<keyword evidence="2" id="KW-0489">Methyltransferase</keyword>
<dbReference type="InterPro" id="IPR002941">
    <property type="entry name" value="DNA_methylase_N4/N6"/>
</dbReference>
<evidence type="ECO:0000256" key="2">
    <source>
        <dbReference type="ARBA" id="ARBA00022603"/>
    </source>
</evidence>
<dbReference type="GO" id="GO:0008170">
    <property type="term" value="F:N-methyltransferase activity"/>
    <property type="evidence" value="ECO:0007669"/>
    <property type="project" value="InterPro"/>
</dbReference>
<comment type="similarity">
    <text evidence="1">Belongs to the N(4)/N(6)-methyltransferase family.</text>
</comment>
<dbReference type="GO" id="GO:0032259">
    <property type="term" value="P:methylation"/>
    <property type="evidence" value="ECO:0007669"/>
    <property type="project" value="UniProtKB-KW"/>
</dbReference>
<evidence type="ECO:0000313" key="8">
    <source>
        <dbReference type="Proteomes" id="UP000059574"/>
    </source>
</evidence>
<dbReference type="InterPro" id="IPR029063">
    <property type="entry name" value="SAM-dependent_MTases_sf"/>
</dbReference>
<dbReference type="AlphaFoldDB" id="A0A0S2LYQ8"/>
<reference evidence="7 8" key="2">
    <citation type="journal article" date="2016" name="J. Biotechnol.">
        <title>Complete genome sequence of Arthrobacter alpinus ERGS4:06, a yellow pigmented bacterium tolerant to cold and radiations isolated from Sikkim Himalaya.</title>
        <authorList>
            <person name="Kumar R."/>
            <person name="Singh D."/>
            <person name="Swarnkar M.K."/>
            <person name="Singh A.K."/>
            <person name="Kumar S."/>
        </authorList>
    </citation>
    <scope>NUCLEOTIDE SEQUENCE [LARGE SCALE GENOMIC DNA]</scope>
    <source>
        <strain evidence="7 8">ERGS4:06</strain>
    </source>
</reference>
<dbReference type="SUPFAM" id="SSF53335">
    <property type="entry name" value="S-adenosyl-L-methionine-dependent methyltransferases"/>
    <property type="match status" value="1"/>
</dbReference>
<feature type="domain" description="DNA methylase N-4/N-6" evidence="6">
    <location>
        <begin position="121"/>
        <end position="431"/>
    </location>
</feature>
<dbReference type="InterPro" id="IPR002295">
    <property type="entry name" value="N4/N6-MTase_EcoPI_Mod-like"/>
</dbReference>
<keyword evidence="3" id="KW-0808">Transferase</keyword>
<dbReference type="GO" id="GO:0003677">
    <property type="term" value="F:DNA binding"/>
    <property type="evidence" value="ECO:0007669"/>
    <property type="project" value="InterPro"/>
</dbReference>
<dbReference type="PROSITE" id="PS00092">
    <property type="entry name" value="N6_MTASE"/>
    <property type="match status" value="1"/>
</dbReference>
<name>A0A0S2LYQ8_9MICC</name>
<dbReference type="RefSeq" id="WP_062288023.1">
    <property type="nucleotide sequence ID" value="NZ_CP013200.1"/>
</dbReference>
<dbReference type="Gene3D" id="3.40.50.150">
    <property type="entry name" value="Vaccinia Virus protein VP39"/>
    <property type="match status" value="1"/>
</dbReference>
<dbReference type="OrthoDB" id="9773060at2"/>
<feature type="region of interest" description="Disordered" evidence="5">
    <location>
        <begin position="264"/>
        <end position="288"/>
    </location>
</feature>
<evidence type="ECO:0000259" key="6">
    <source>
        <dbReference type="Pfam" id="PF01555"/>
    </source>
</evidence>
<reference evidence="8" key="1">
    <citation type="submission" date="2015-11" db="EMBL/GenBank/DDBJ databases">
        <authorList>
            <person name="Kumar R."/>
            <person name="Singh D."/>
            <person name="Swarnkar M.K."/>
            <person name="Singh A.K."/>
            <person name="Kumar S."/>
        </authorList>
    </citation>
    <scope>NUCLEOTIDE SEQUENCE [LARGE SCALE GENOMIC DNA]</scope>
    <source>
        <strain evidence="8">ERGS4:06</strain>
    </source>
</reference>
<evidence type="ECO:0000256" key="4">
    <source>
        <dbReference type="ARBA" id="ARBA00022691"/>
    </source>
</evidence>
<dbReference type="Proteomes" id="UP000059574">
    <property type="component" value="Chromosome"/>
</dbReference>
<evidence type="ECO:0000256" key="5">
    <source>
        <dbReference type="SAM" id="MobiDB-lite"/>
    </source>
</evidence>
<proteinExistence type="inferred from homology"/>